<proteinExistence type="predicted"/>
<dbReference type="PANTHER" id="PTHR24198:SF165">
    <property type="entry name" value="ANKYRIN REPEAT-CONTAINING PROTEIN-RELATED"/>
    <property type="match status" value="1"/>
</dbReference>
<evidence type="ECO:0000313" key="5">
    <source>
        <dbReference type="EMBL" id="OJJ32630.1"/>
    </source>
</evidence>
<protein>
    <submittedName>
        <fullName evidence="5">Uncharacterized protein</fullName>
    </submittedName>
</protein>
<organism evidence="5 6">
    <name type="scientific">Aspergillus wentii DTO 134E9</name>
    <dbReference type="NCBI Taxonomy" id="1073089"/>
    <lineage>
        <taxon>Eukaryota</taxon>
        <taxon>Fungi</taxon>
        <taxon>Dikarya</taxon>
        <taxon>Ascomycota</taxon>
        <taxon>Pezizomycotina</taxon>
        <taxon>Eurotiomycetes</taxon>
        <taxon>Eurotiomycetidae</taxon>
        <taxon>Eurotiales</taxon>
        <taxon>Aspergillaceae</taxon>
        <taxon>Aspergillus</taxon>
        <taxon>Aspergillus subgen. Cremei</taxon>
    </lineage>
</organism>
<reference evidence="6" key="1">
    <citation type="journal article" date="2017" name="Genome Biol.">
        <title>Comparative genomics reveals high biological diversity and specific adaptations in the industrially and medically important fungal genus Aspergillus.</title>
        <authorList>
            <person name="de Vries R.P."/>
            <person name="Riley R."/>
            <person name="Wiebenga A."/>
            <person name="Aguilar-Osorio G."/>
            <person name="Amillis S."/>
            <person name="Uchima C.A."/>
            <person name="Anderluh G."/>
            <person name="Asadollahi M."/>
            <person name="Askin M."/>
            <person name="Barry K."/>
            <person name="Battaglia E."/>
            <person name="Bayram O."/>
            <person name="Benocci T."/>
            <person name="Braus-Stromeyer S.A."/>
            <person name="Caldana C."/>
            <person name="Canovas D."/>
            <person name="Cerqueira G.C."/>
            <person name="Chen F."/>
            <person name="Chen W."/>
            <person name="Choi C."/>
            <person name="Clum A."/>
            <person name="Dos Santos R.A."/>
            <person name="Damasio A.R."/>
            <person name="Diallinas G."/>
            <person name="Emri T."/>
            <person name="Fekete E."/>
            <person name="Flipphi M."/>
            <person name="Freyberg S."/>
            <person name="Gallo A."/>
            <person name="Gournas C."/>
            <person name="Habgood R."/>
            <person name="Hainaut M."/>
            <person name="Harispe M.L."/>
            <person name="Henrissat B."/>
            <person name="Hilden K.S."/>
            <person name="Hope R."/>
            <person name="Hossain A."/>
            <person name="Karabika E."/>
            <person name="Karaffa L."/>
            <person name="Karanyi Z."/>
            <person name="Krasevec N."/>
            <person name="Kuo A."/>
            <person name="Kusch H."/>
            <person name="LaButti K."/>
            <person name="Lagendijk E.L."/>
            <person name="Lapidus A."/>
            <person name="Levasseur A."/>
            <person name="Lindquist E."/>
            <person name="Lipzen A."/>
            <person name="Logrieco A.F."/>
            <person name="MacCabe A."/>
            <person name="Maekelae M.R."/>
            <person name="Malavazi I."/>
            <person name="Melin P."/>
            <person name="Meyer V."/>
            <person name="Mielnichuk N."/>
            <person name="Miskei M."/>
            <person name="Molnar A.P."/>
            <person name="Mule G."/>
            <person name="Ngan C.Y."/>
            <person name="Orejas M."/>
            <person name="Orosz E."/>
            <person name="Ouedraogo J.P."/>
            <person name="Overkamp K.M."/>
            <person name="Park H.-S."/>
            <person name="Perrone G."/>
            <person name="Piumi F."/>
            <person name="Punt P.J."/>
            <person name="Ram A.F."/>
            <person name="Ramon A."/>
            <person name="Rauscher S."/>
            <person name="Record E."/>
            <person name="Riano-Pachon D.M."/>
            <person name="Robert V."/>
            <person name="Roehrig J."/>
            <person name="Ruller R."/>
            <person name="Salamov A."/>
            <person name="Salih N.S."/>
            <person name="Samson R.A."/>
            <person name="Sandor E."/>
            <person name="Sanguinetti M."/>
            <person name="Schuetze T."/>
            <person name="Sepcic K."/>
            <person name="Shelest E."/>
            <person name="Sherlock G."/>
            <person name="Sophianopoulou V."/>
            <person name="Squina F.M."/>
            <person name="Sun H."/>
            <person name="Susca A."/>
            <person name="Todd R.B."/>
            <person name="Tsang A."/>
            <person name="Unkles S.E."/>
            <person name="van de Wiele N."/>
            <person name="van Rossen-Uffink D."/>
            <person name="Oliveira J.V."/>
            <person name="Vesth T.C."/>
            <person name="Visser J."/>
            <person name="Yu J.-H."/>
            <person name="Zhou M."/>
            <person name="Andersen M.R."/>
            <person name="Archer D.B."/>
            <person name="Baker S.E."/>
            <person name="Benoit I."/>
            <person name="Brakhage A.A."/>
            <person name="Braus G.H."/>
            <person name="Fischer R."/>
            <person name="Frisvad J.C."/>
            <person name="Goldman G.H."/>
            <person name="Houbraken J."/>
            <person name="Oakley B."/>
            <person name="Pocsi I."/>
            <person name="Scazzocchio C."/>
            <person name="Seiboth B."/>
            <person name="vanKuyk P.A."/>
            <person name="Wortman J."/>
            <person name="Dyer P.S."/>
            <person name="Grigoriev I.V."/>
        </authorList>
    </citation>
    <scope>NUCLEOTIDE SEQUENCE [LARGE SCALE GENOMIC DNA]</scope>
    <source>
        <strain evidence="6">DTO 134E9</strain>
    </source>
</reference>
<feature type="region of interest" description="Disordered" evidence="4">
    <location>
        <begin position="77"/>
        <end position="107"/>
    </location>
</feature>
<gene>
    <name evidence="5" type="ORF">ASPWEDRAFT_42650</name>
</gene>
<evidence type="ECO:0000256" key="3">
    <source>
        <dbReference type="PROSITE-ProRule" id="PRU00023"/>
    </source>
</evidence>
<keyword evidence="6" id="KW-1185">Reference proteome</keyword>
<dbReference type="EMBL" id="KV878214">
    <property type="protein sequence ID" value="OJJ32630.1"/>
    <property type="molecule type" value="Genomic_DNA"/>
</dbReference>
<dbReference type="InterPro" id="IPR036770">
    <property type="entry name" value="Ankyrin_rpt-contain_sf"/>
</dbReference>
<dbReference type="GeneID" id="63751683"/>
<dbReference type="Proteomes" id="UP000184383">
    <property type="component" value="Unassembled WGS sequence"/>
</dbReference>
<dbReference type="AlphaFoldDB" id="A0A1L9RCI5"/>
<dbReference type="SMART" id="SM00248">
    <property type="entry name" value="ANK"/>
    <property type="match status" value="2"/>
</dbReference>
<feature type="compositionally biased region" description="Basic and acidic residues" evidence="4">
    <location>
        <begin position="77"/>
        <end position="93"/>
    </location>
</feature>
<dbReference type="PROSITE" id="PS50088">
    <property type="entry name" value="ANK_REPEAT"/>
    <property type="match status" value="1"/>
</dbReference>
<dbReference type="RefSeq" id="XP_040686307.1">
    <property type="nucleotide sequence ID" value="XM_040835835.1"/>
</dbReference>
<keyword evidence="1" id="KW-0677">Repeat</keyword>
<dbReference type="VEuPathDB" id="FungiDB:ASPWEDRAFT_42650"/>
<name>A0A1L9RCI5_ASPWE</name>
<keyword evidence="2 3" id="KW-0040">ANK repeat</keyword>
<accession>A0A1L9RCI5</accession>
<dbReference type="Gene3D" id="1.25.40.20">
    <property type="entry name" value="Ankyrin repeat-containing domain"/>
    <property type="match status" value="2"/>
</dbReference>
<dbReference type="InterPro" id="IPR002110">
    <property type="entry name" value="Ankyrin_rpt"/>
</dbReference>
<evidence type="ECO:0000256" key="4">
    <source>
        <dbReference type="SAM" id="MobiDB-lite"/>
    </source>
</evidence>
<sequence length="130" mass="14476">MVDIDEKNLLGCTALHIAAERNPGGSIRFLVSKNTKVDARDMFGHTPVHTAVLNGRSALSYAAGRRHEEIVQMLDDKANFDPNAKDRNRDPNFLDRGGTTPIDRAGKNWHESRVQLLDGRMAPVIFHDDS</sequence>
<feature type="repeat" description="ANK" evidence="3">
    <location>
        <begin position="10"/>
        <end position="42"/>
    </location>
</feature>
<evidence type="ECO:0000256" key="1">
    <source>
        <dbReference type="ARBA" id="ARBA00022737"/>
    </source>
</evidence>
<evidence type="ECO:0000313" key="6">
    <source>
        <dbReference type="Proteomes" id="UP000184383"/>
    </source>
</evidence>
<dbReference type="Pfam" id="PF12796">
    <property type="entry name" value="Ank_2"/>
    <property type="match status" value="1"/>
</dbReference>
<dbReference type="PANTHER" id="PTHR24198">
    <property type="entry name" value="ANKYRIN REPEAT AND PROTEIN KINASE DOMAIN-CONTAINING PROTEIN"/>
    <property type="match status" value="1"/>
</dbReference>
<dbReference type="OrthoDB" id="20872at2759"/>
<evidence type="ECO:0000256" key="2">
    <source>
        <dbReference type="ARBA" id="ARBA00023043"/>
    </source>
</evidence>
<dbReference type="SUPFAM" id="SSF48403">
    <property type="entry name" value="Ankyrin repeat"/>
    <property type="match status" value="1"/>
</dbReference>